<feature type="region of interest" description="Disordered" evidence="1">
    <location>
        <begin position="36"/>
        <end position="84"/>
    </location>
</feature>
<dbReference type="Proteomes" id="UP000546162">
    <property type="component" value="Unassembled WGS sequence"/>
</dbReference>
<dbReference type="EMBL" id="JACHNB010000001">
    <property type="protein sequence ID" value="MBB4742271.1"/>
    <property type="molecule type" value="Genomic_DNA"/>
</dbReference>
<reference evidence="2 3" key="1">
    <citation type="submission" date="2020-08" db="EMBL/GenBank/DDBJ databases">
        <title>Sequencing the genomes of 1000 actinobacteria strains.</title>
        <authorList>
            <person name="Klenk H.-P."/>
        </authorList>
    </citation>
    <scope>NUCLEOTIDE SEQUENCE [LARGE SCALE GENOMIC DNA]</scope>
    <source>
        <strain evidence="2 3">DSM 45809</strain>
    </source>
</reference>
<sequence length="84" mass="8481">MTAALEDPDEIAAVLRGTVLDSLPIAEGLGDTLVVPASTRPGCSRPGGPPAPHSTEPANGPSSPPSTSSGTTPIKTRHTSLRTR</sequence>
<protein>
    <submittedName>
        <fullName evidence="2">Uncharacterized protein</fullName>
    </submittedName>
</protein>
<evidence type="ECO:0000313" key="2">
    <source>
        <dbReference type="EMBL" id="MBB4742271.1"/>
    </source>
</evidence>
<dbReference type="AlphaFoldDB" id="A0A7W7H1J0"/>
<comment type="caution">
    <text evidence="2">The sequence shown here is derived from an EMBL/GenBank/DDBJ whole genome shotgun (WGS) entry which is preliminary data.</text>
</comment>
<proteinExistence type="predicted"/>
<evidence type="ECO:0000313" key="3">
    <source>
        <dbReference type="Proteomes" id="UP000546162"/>
    </source>
</evidence>
<feature type="compositionally biased region" description="Basic residues" evidence="1">
    <location>
        <begin position="75"/>
        <end position="84"/>
    </location>
</feature>
<evidence type="ECO:0000256" key="1">
    <source>
        <dbReference type="SAM" id="MobiDB-lite"/>
    </source>
</evidence>
<keyword evidence="3" id="KW-1185">Reference proteome</keyword>
<name>A0A7W7H1J0_9ACTN</name>
<dbReference type="RefSeq" id="WP_185042662.1">
    <property type="nucleotide sequence ID" value="NZ_BAABFG010000005.1"/>
</dbReference>
<gene>
    <name evidence="2" type="ORF">BJY16_005730</name>
</gene>
<accession>A0A7W7H1J0</accession>
<organism evidence="2 3">
    <name type="scientific">Actinoplanes octamycinicus</name>
    <dbReference type="NCBI Taxonomy" id="135948"/>
    <lineage>
        <taxon>Bacteria</taxon>
        <taxon>Bacillati</taxon>
        <taxon>Actinomycetota</taxon>
        <taxon>Actinomycetes</taxon>
        <taxon>Micromonosporales</taxon>
        <taxon>Micromonosporaceae</taxon>
        <taxon>Actinoplanes</taxon>
    </lineage>
</organism>